<proteinExistence type="predicted"/>
<name>A0ABQ6VH02_9CORY</name>
<dbReference type="EMBL" id="WBZJ01000001">
    <property type="protein sequence ID" value="KAB3523691.1"/>
    <property type="molecule type" value="Genomic_DNA"/>
</dbReference>
<reference evidence="1 2" key="1">
    <citation type="submission" date="2019-10" db="EMBL/GenBank/DDBJ databases">
        <title>Corynebacterium sp novel species isolated from the respiratory tract of Marmot.</title>
        <authorList>
            <person name="Zhang G."/>
        </authorList>
    </citation>
    <scope>NUCLEOTIDE SEQUENCE [LARGE SCALE GENOMIC DNA]</scope>
    <source>
        <strain evidence="1 2">336</strain>
    </source>
</reference>
<dbReference type="Proteomes" id="UP000436181">
    <property type="component" value="Unassembled WGS sequence"/>
</dbReference>
<organism evidence="1 2">
    <name type="scientific">Corynebacterium zhongnanshanii</name>
    <dbReference type="NCBI Taxonomy" id="2768834"/>
    <lineage>
        <taxon>Bacteria</taxon>
        <taxon>Bacillati</taxon>
        <taxon>Actinomycetota</taxon>
        <taxon>Actinomycetes</taxon>
        <taxon>Mycobacteriales</taxon>
        <taxon>Corynebacteriaceae</taxon>
        <taxon>Corynebacterium</taxon>
    </lineage>
</organism>
<sequence length="95" mass="10926">MQPNPKGRHRKYCGQSCRQRAYEQRARLKNTGIEEDSIILRPSAVNALHDQLFELRCAAEDIVTAVSEGEDPQAMEELTNELLDLARKVERFRIT</sequence>
<keyword evidence="2" id="KW-1185">Reference proteome</keyword>
<protein>
    <submittedName>
        <fullName evidence="1">Uncharacterized protein</fullName>
    </submittedName>
</protein>
<comment type="caution">
    <text evidence="1">The sequence shown here is derived from an EMBL/GenBank/DDBJ whole genome shotgun (WGS) entry which is preliminary data.</text>
</comment>
<gene>
    <name evidence="1" type="ORF">F8377_05330</name>
</gene>
<evidence type="ECO:0000313" key="1">
    <source>
        <dbReference type="EMBL" id="KAB3523691.1"/>
    </source>
</evidence>
<dbReference type="RefSeq" id="WP_151841482.1">
    <property type="nucleotide sequence ID" value="NZ_CP061033.1"/>
</dbReference>
<evidence type="ECO:0000313" key="2">
    <source>
        <dbReference type="Proteomes" id="UP000436181"/>
    </source>
</evidence>
<accession>A0ABQ6VH02</accession>